<evidence type="ECO:0000259" key="1">
    <source>
        <dbReference type="Pfam" id="PF07603"/>
    </source>
</evidence>
<evidence type="ECO:0000313" key="2">
    <source>
        <dbReference type="EMBL" id="MBC5642514.1"/>
    </source>
</evidence>
<dbReference type="Pfam" id="PF07603">
    <property type="entry name" value="Lcl_C"/>
    <property type="match status" value="1"/>
</dbReference>
<comment type="caution">
    <text evidence="2">The sequence shown here is derived from an EMBL/GenBank/DDBJ whole genome shotgun (WGS) entry which is preliminary data.</text>
</comment>
<dbReference type="InterPro" id="IPR011460">
    <property type="entry name" value="Lcl_C"/>
</dbReference>
<gene>
    <name evidence="2" type="ORF">H8S77_06400</name>
</gene>
<keyword evidence="3" id="KW-1185">Reference proteome</keyword>
<dbReference type="EMBL" id="JACOOI010000005">
    <property type="protein sequence ID" value="MBC5642514.1"/>
    <property type="molecule type" value="Genomic_DNA"/>
</dbReference>
<proteinExistence type="predicted"/>
<protein>
    <submittedName>
        <fullName evidence="2">DUF1566 domain-containing protein</fullName>
    </submittedName>
</protein>
<feature type="domain" description="Lcl C-terminal" evidence="1">
    <location>
        <begin position="136"/>
        <end position="222"/>
    </location>
</feature>
<organism evidence="2 3">
    <name type="scientific">Parabacteroides segnis</name>
    <dbReference type="NCBI Taxonomy" id="2763058"/>
    <lineage>
        <taxon>Bacteria</taxon>
        <taxon>Pseudomonadati</taxon>
        <taxon>Bacteroidota</taxon>
        <taxon>Bacteroidia</taxon>
        <taxon>Bacteroidales</taxon>
        <taxon>Tannerellaceae</taxon>
        <taxon>Parabacteroides</taxon>
    </lineage>
</organism>
<name>A0ABR7E045_9BACT</name>
<evidence type="ECO:0000313" key="3">
    <source>
        <dbReference type="Proteomes" id="UP000644010"/>
    </source>
</evidence>
<sequence length="224" mass="24318">MPVYTKKTAHMINKLFITAIVLCLLPASVTFGQQLKKEQLKGTNASNLGSTYAVFYSTGMPESAIWPLGMELSVNGSTIRHTSLDAIGSNINVNDKVPFRFIIAPADGGSGATSTWAAAMGLNTSANSNLTPDGVGATTGCADYTTTEFPSGWRLPTQREMMLMWLFREGINTIYPAGALSDQYWSATEMDAGDAWSLDFTETAPESTASRKTSTYKYRCVRDY</sequence>
<dbReference type="Proteomes" id="UP000644010">
    <property type="component" value="Unassembled WGS sequence"/>
</dbReference>
<accession>A0ABR7E045</accession>
<reference evidence="2 3" key="1">
    <citation type="submission" date="2020-08" db="EMBL/GenBank/DDBJ databases">
        <title>Genome public.</title>
        <authorList>
            <person name="Liu C."/>
            <person name="Sun Q."/>
        </authorList>
    </citation>
    <scope>NUCLEOTIDE SEQUENCE [LARGE SCALE GENOMIC DNA]</scope>
    <source>
        <strain evidence="2 3">BX2</strain>
    </source>
</reference>